<protein>
    <submittedName>
        <fullName evidence="7">Pilus (MSHA type) biogenesis protein MshL</fullName>
    </submittedName>
</protein>
<dbReference type="GO" id="GO:0009297">
    <property type="term" value="P:pilus assembly"/>
    <property type="evidence" value="ECO:0007669"/>
    <property type="project" value="InterPro"/>
</dbReference>
<dbReference type="EMBL" id="VMRY01000070">
    <property type="protein sequence ID" value="TVT52416.1"/>
    <property type="molecule type" value="Genomic_DNA"/>
</dbReference>
<dbReference type="PROSITE" id="PS51257">
    <property type="entry name" value="PROKAR_LIPOPROTEIN"/>
    <property type="match status" value="1"/>
</dbReference>
<dbReference type="Pfam" id="PF00263">
    <property type="entry name" value="Secretin"/>
    <property type="match status" value="1"/>
</dbReference>
<evidence type="ECO:0000256" key="1">
    <source>
        <dbReference type="ARBA" id="ARBA00022448"/>
    </source>
</evidence>
<dbReference type="AlphaFoldDB" id="A0A558CUJ6"/>
<organism evidence="7 8">
    <name type="scientific">Sedimenticola thiotaurini</name>
    <dbReference type="NCBI Taxonomy" id="1543721"/>
    <lineage>
        <taxon>Bacteria</taxon>
        <taxon>Pseudomonadati</taxon>
        <taxon>Pseudomonadota</taxon>
        <taxon>Gammaproteobacteria</taxon>
        <taxon>Chromatiales</taxon>
        <taxon>Sedimenticolaceae</taxon>
        <taxon>Sedimenticola</taxon>
    </lineage>
</organism>
<dbReference type="InterPro" id="IPR004846">
    <property type="entry name" value="T2SS/T3SS_dom"/>
</dbReference>
<evidence type="ECO:0000256" key="4">
    <source>
        <dbReference type="SAM" id="MobiDB-lite"/>
    </source>
</evidence>
<keyword evidence="3" id="KW-0998">Cell outer membrane</keyword>
<evidence type="ECO:0000256" key="5">
    <source>
        <dbReference type="SAM" id="SignalP"/>
    </source>
</evidence>
<evidence type="ECO:0000259" key="6">
    <source>
        <dbReference type="SMART" id="SM00965"/>
    </source>
</evidence>
<dbReference type="InterPro" id="IPR001775">
    <property type="entry name" value="GspD/PilQ"/>
</dbReference>
<proteinExistence type="predicted"/>
<keyword evidence="2" id="KW-0472">Membrane</keyword>
<dbReference type="PRINTS" id="PR00811">
    <property type="entry name" value="BCTERIALGSPD"/>
</dbReference>
<feature type="compositionally biased region" description="Low complexity" evidence="4">
    <location>
        <begin position="177"/>
        <end position="205"/>
    </location>
</feature>
<evidence type="ECO:0000313" key="7">
    <source>
        <dbReference type="EMBL" id="TVT52416.1"/>
    </source>
</evidence>
<dbReference type="PANTHER" id="PTHR30332:SF17">
    <property type="entry name" value="TYPE IV PILIATION SYSTEM PROTEIN DR_0774-RELATED"/>
    <property type="match status" value="1"/>
</dbReference>
<gene>
    <name evidence="7" type="primary">mshL</name>
    <name evidence="7" type="ORF">FHK82_13725</name>
</gene>
<dbReference type="GO" id="GO:0015627">
    <property type="term" value="C:type II protein secretion system complex"/>
    <property type="evidence" value="ECO:0007669"/>
    <property type="project" value="TreeGrafter"/>
</dbReference>
<feature type="signal peptide" evidence="5">
    <location>
        <begin position="1"/>
        <end position="21"/>
    </location>
</feature>
<sequence length="584" mass="62525">MSLIRCVIRSSLMPLTLLILAGCQSMAPKDGGTMATIQDQLKTPPAKTEKASTLPPPAVSAALLPPVNMQLPKPTKRAVVARFDVNVSEVPVRAFLMGLVEGTSYNMVVHPQVEGVLSLSLKQVSIPDVMDILRDVYGYEYQRVRNGFHVLPARLQSRIFQVNYLNMKRSGSSQTRVSSGQVTGSSSSDEGSSDSSSDASAVTSGSEINTTSEADFWAELATALQSIIGTGADRSVVVSPQSGIVVIRAMPNELREVEAFLDSTDEAMHRQVILEAKVIEVELNDGFQAGINWAKMMTVNGNSFSMGQTGSGSTMFKNPGSAGVELLEGGISSPTEASPVSFTSFNAFGGLFGAALNTGSFMAFIELLESQGNVQVLSSPRISTLNNQKAVIKVGSDEFFVTDVSSTTTTGTSTTTTPDITLTPFFSGIALDVTPQIDRYGRVTLHIHPSVSQVTDQQKVIQVGNETQNLPLAKSTVRESDSLVYAQSGQLVVIGGLMQDTRGEEVASTPFLGDLPLVGSLFRHTRQAAKKSELVIVLRPTVVESAETWRTRVSDTASRIQQLDKGFHYGSQPDVFGNLGEKTE</sequence>
<dbReference type="GO" id="GO:0019867">
    <property type="term" value="C:outer membrane"/>
    <property type="evidence" value="ECO:0007669"/>
    <property type="project" value="InterPro"/>
</dbReference>
<dbReference type="InterPro" id="IPR050810">
    <property type="entry name" value="Bact_Secretion_Sys_Channel"/>
</dbReference>
<keyword evidence="1" id="KW-0813">Transport</keyword>
<evidence type="ECO:0000313" key="8">
    <source>
        <dbReference type="Proteomes" id="UP000317355"/>
    </source>
</evidence>
<feature type="chain" id="PRO_5022125835" evidence="5">
    <location>
        <begin position="22"/>
        <end position="584"/>
    </location>
</feature>
<evidence type="ECO:0000256" key="2">
    <source>
        <dbReference type="ARBA" id="ARBA00023136"/>
    </source>
</evidence>
<keyword evidence="5" id="KW-0732">Signal</keyword>
<comment type="caution">
    <text evidence="7">The sequence shown here is derived from an EMBL/GenBank/DDBJ whole genome shotgun (WGS) entry which is preliminary data.</text>
</comment>
<feature type="domain" description="Secretin/TonB short N-terminal" evidence="6">
    <location>
        <begin position="105"/>
        <end position="153"/>
    </location>
</feature>
<accession>A0A558CUJ6</accession>
<evidence type="ECO:0000256" key="3">
    <source>
        <dbReference type="ARBA" id="ARBA00023237"/>
    </source>
</evidence>
<dbReference type="Proteomes" id="UP000317355">
    <property type="component" value="Unassembled WGS sequence"/>
</dbReference>
<dbReference type="NCBIfam" id="TIGR02519">
    <property type="entry name" value="pilus_MshL"/>
    <property type="match status" value="1"/>
</dbReference>
<dbReference type="GO" id="GO:0009306">
    <property type="term" value="P:protein secretion"/>
    <property type="evidence" value="ECO:0007669"/>
    <property type="project" value="InterPro"/>
</dbReference>
<reference evidence="7 8" key="1">
    <citation type="submission" date="2019-07" db="EMBL/GenBank/DDBJ databases">
        <title>The pathways for chlorine oxyanion respiration interact through the shared metabolite chlorate.</title>
        <authorList>
            <person name="Barnum T.P."/>
            <person name="Cheng Y."/>
            <person name="Hill K.A."/>
            <person name="Lucas L.N."/>
            <person name="Carlson H.K."/>
            <person name="Coates J.D."/>
        </authorList>
    </citation>
    <scope>NUCLEOTIDE SEQUENCE [LARGE SCALE GENOMIC DNA]</scope>
    <source>
        <strain evidence="7">BK-3</strain>
    </source>
</reference>
<dbReference type="Pfam" id="PF07655">
    <property type="entry name" value="Secretin_N_2"/>
    <property type="match status" value="1"/>
</dbReference>
<dbReference type="SMART" id="SM00965">
    <property type="entry name" value="STN"/>
    <property type="match status" value="1"/>
</dbReference>
<dbReference type="PANTHER" id="PTHR30332">
    <property type="entry name" value="PROBABLE GENERAL SECRETION PATHWAY PROTEIN D"/>
    <property type="match status" value="1"/>
</dbReference>
<dbReference type="Gene3D" id="3.30.1370.130">
    <property type="match status" value="1"/>
</dbReference>
<dbReference type="InterPro" id="IPR011662">
    <property type="entry name" value="Secretin/TonB_short_N"/>
</dbReference>
<feature type="region of interest" description="Disordered" evidence="4">
    <location>
        <begin position="171"/>
        <end position="205"/>
    </location>
</feature>
<dbReference type="InterPro" id="IPR011514">
    <property type="entry name" value="Secretin_N_2"/>
</dbReference>
<name>A0A558CUJ6_9GAMM</name>
<dbReference type="InterPro" id="IPR013358">
    <property type="entry name" value="Pilus_biogenesis_MshL"/>
</dbReference>